<organism evidence="4 5">
    <name type="scientific">Enterococcus faecalis</name>
    <name type="common">Streptococcus faecalis</name>
    <dbReference type="NCBI Taxonomy" id="1351"/>
    <lineage>
        <taxon>Bacteria</taxon>
        <taxon>Bacillati</taxon>
        <taxon>Bacillota</taxon>
        <taxon>Bacilli</taxon>
        <taxon>Lactobacillales</taxon>
        <taxon>Enterococcaceae</taxon>
        <taxon>Enterococcus</taxon>
    </lineage>
</organism>
<dbReference type="InterPro" id="IPR006683">
    <property type="entry name" value="Thioestr_dom"/>
</dbReference>
<name>A0A7H0FTG0_ENTFL</name>
<comment type="similarity">
    <text evidence="1">Belongs to the thioesterase PaaI family.</text>
</comment>
<dbReference type="Proteomes" id="UP000516122">
    <property type="component" value="Chromosome"/>
</dbReference>
<dbReference type="InterPro" id="IPR029069">
    <property type="entry name" value="HotDog_dom_sf"/>
</dbReference>
<evidence type="ECO:0000256" key="1">
    <source>
        <dbReference type="ARBA" id="ARBA00008324"/>
    </source>
</evidence>
<feature type="domain" description="Thioesterase" evidence="3">
    <location>
        <begin position="36"/>
        <end position="111"/>
    </location>
</feature>
<dbReference type="CDD" id="cd03443">
    <property type="entry name" value="PaaI_thioesterase"/>
    <property type="match status" value="1"/>
</dbReference>
<dbReference type="PANTHER" id="PTHR43240:SF5">
    <property type="entry name" value="1,4-DIHYDROXY-2-NAPHTHOYL-COA THIOESTERASE 1"/>
    <property type="match status" value="1"/>
</dbReference>
<evidence type="ECO:0000256" key="2">
    <source>
        <dbReference type="ARBA" id="ARBA00022801"/>
    </source>
</evidence>
<dbReference type="SUPFAM" id="SSF54637">
    <property type="entry name" value="Thioesterase/thiol ester dehydrase-isomerase"/>
    <property type="match status" value="1"/>
</dbReference>
<keyword evidence="2" id="KW-0378">Hydrolase</keyword>
<reference evidence="4 5" key="1">
    <citation type="submission" date="2020-08" db="EMBL/GenBank/DDBJ databases">
        <title>Enterococcus faecalis SF28073 genome assembly.</title>
        <authorList>
            <person name="Duerkop B.A."/>
            <person name="Johnson C.N."/>
        </authorList>
    </citation>
    <scope>NUCLEOTIDE SEQUENCE [LARGE SCALE GENOMIC DNA]</scope>
    <source>
        <strain evidence="4 5">SF28073</strain>
    </source>
</reference>
<dbReference type="NCBIfam" id="TIGR00369">
    <property type="entry name" value="unchar_dom_1"/>
    <property type="match status" value="1"/>
</dbReference>
<dbReference type="RefSeq" id="WP_156190052.1">
    <property type="nucleotide sequence ID" value="NZ_CAACYA010000010.1"/>
</dbReference>
<protein>
    <submittedName>
        <fullName evidence="4">PaaI family thioesterase</fullName>
    </submittedName>
</protein>
<dbReference type="InterPro" id="IPR003736">
    <property type="entry name" value="PAAI_dom"/>
</dbReference>
<dbReference type="PANTHER" id="PTHR43240">
    <property type="entry name" value="1,4-DIHYDROXY-2-NAPHTHOYL-COA THIOESTERASE 1"/>
    <property type="match status" value="1"/>
</dbReference>
<proteinExistence type="inferred from homology"/>
<evidence type="ECO:0000313" key="4">
    <source>
        <dbReference type="EMBL" id="QNP39326.1"/>
    </source>
</evidence>
<dbReference type="GeneID" id="60892885"/>
<evidence type="ECO:0000313" key="5">
    <source>
        <dbReference type="Proteomes" id="UP000516122"/>
    </source>
</evidence>
<dbReference type="AlphaFoldDB" id="A0A7H0FTG0"/>
<dbReference type="EMBL" id="CP060804">
    <property type="protein sequence ID" value="QNP39326.1"/>
    <property type="molecule type" value="Genomic_DNA"/>
</dbReference>
<dbReference type="Gene3D" id="3.10.129.10">
    <property type="entry name" value="Hotdog Thioesterase"/>
    <property type="match status" value="1"/>
</dbReference>
<accession>A0A7H0FTG0</accession>
<dbReference type="GO" id="GO:0061522">
    <property type="term" value="F:1,4-dihydroxy-2-naphthoyl-CoA thioesterase activity"/>
    <property type="evidence" value="ECO:0007669"/>
    <property type="project" value="TreeGrafter"/>
</dbReference>
<dbReference type="Pfam" id="PF03061">
    <property type="entry name" value="4HBT"/>
    <property type="match status" value="1"/>
</dbReference>
<sequence>MITIHLLEYLGITIQQVSAEKCQLTLAVKDVHKQPYGLVHGGLNGVLIETACSLGANENVPENTFAVGIDLQVNHLRSVHDGSLTVIATPDHSGKTLQVWEAKIYNADHQLTSVGRCTLTNRQKKQ</sequence>
<evidence type="ECO:0000259" key="3">
    <source>
        <dbReference type="Pfam" id="PF03061"/>
    </source>
</evidence>
<dbReference type="GO" id="GO:0005829">
    <property type="term" value="C:cytosol"/>
    <property type="evidence" value="ECO:0007669"/>
    <property type="project" value="TreeGrafter"/>
</dbReference>
<gene>
    <name evidence="4" type="ORF">H9Q64_08130</name>
</gene>